<keyword evidence="6" id="KW-0050">Antiport</keyword>
<evidence type="ECO:0000256" key="7">
    <source>
        <dbReference type="ARBA" id="ARBA00022475"/>
    </source>
</evidence>
<evidence type="ECO:0000313" key="15">
    <source>
        <dbReference type="Proteomes" id="UP000660861"/>
    </source>
</evidence>
<evidence type="ECO:0000256" key="2">
    <source>
        <dbReference type="ARBA" id="ARBA00004651"/>
    </source>
</evidence>
<evidence type="ECO:0000256" key="10">
    <source>
        <dbReference type="ARBA" id="ARBA00023065"/>
    </source>
</evidence>
<dbReference type="Pfam" id="PF01554">
    <property type="entry name" value="MatE"/>
    <property type="match status" value="2"/>
</dbReference>
<comment type="similarity">
    <text evidence="3">Belongs to the multi antimicrobial extrusion (MATE) (TC 2.A.66.1) family.</text>
</comment>
<comment type="subcellular location">
    <subcellularLocation>
        <location evidence="2">Cell membrane</location>
        <topology evidence="2">Multi-pass membrane protein</topology>
    </subcellularLocation>
</comment>
<keyword evidence="10" id="KW-0406">Ion transport</keyword>
<protein>
    <recommendedName>
        <fullName evidence="4">Probable multidrug resistance protein NorM</fullName>
    </recommendedName>
    <alternativeName>
        <fullName evidence="12">Multidrug-efflux transporter</fullName>
    </alternativeName>
</protein>
<feature type="transmembrane region" description="Helical" evidence="13">
    <location>
        <begin position="91"/>
        <end position="109"/>
    </location>
</feature>
<feature type="transmembrane region" description="Helical" evidence="13">
    <location>
        <begin position="353"/>
        <end position="375"/>
    </location>
</feature>
<feature type="transmembrane region" description="Helical" evidence="13">
    <location>
        <begin position="129"/>
        <end position="145"/>
    </location>
</feature>
<feature type="transmembrane region" description="Helical" evidence="13">
    <location>
        <begin position="7"/>
        <end position="30"/>
    </location>
</feature>
<feature type="transmembrane region" description="Helical" evidence="13">
    <location>
        <begin position="191"/>
        <end position="211"/>
    </location>
</feature>
<evidence type="ECO:0000256" key="13">
    <source>
        <dbReference type="SAM" id="Phobius"/>
    </source>
</evidence>
<keyword evidence="7" id="KW-1003">Cell membrane</keyword>
<name>A0A926IC79_9FIRM</name>
<evidence type="ECO:0000256" key="6">
    <source>
        <dbReference type="ARBA" id="ARBA00022449"/>
    </source>
</evidence>
<feature type="transmembrane region" description="Helical" evidence="13">
    <location>
        <begin position="314"/>
        <end position="333"/>
    </location>
</feature>
<evidence type="ECO:0000256" key="12">
    <source>
        <dbReference type="ARBA" id="ARBA00031636"/>
    </source>
</evidence>
<dbReference type="NCBIfam" id="TIGR00797">
    <property type="entry name" value="matE"/>
    <property type="match status" value="1"/>
</dbReference>
<dbReference type="EMBL" id="JACRTC010000006">
    <property type="protein sequence ID" value="MBC8571068.1"/>
    <property type="molecule type" value="Genomic_DNA"/>
</dbReference>
<dbReference type="GO" id="GO:0006811">
    <property type="term" value="P:monoatomic ion transport"/>
    <property type="evidence" value="ECO:0007669"/>
    <property type="project" value="UniProtKB-KW"/>
</dbReference>
<evidence type="ECO:0000256" key="5">
    <source>
        <dbReference type="ARBA" id="ARBA00022448"/>
    </source>
</evidence>
<keyword evidence="15" id="KW-1185">Reference proteome</keyword>
<dbReference type="Proteomes" id="UP000660861">
    <property type="component" value="Unassembled WGS sequence"/>
</dbReference>
<keyword evidence="5" id="KW-0813">Transport</keyword>
<dbReference type="InterPro" id="IPR048279">
    <property type="entry name" value="MdtK-like"/>
</dbReference>
<feature type="transmembrane region" description="Helical" evidence="13">
    <location>
        <begin position="281"/>
        <end position="302"/>
    </location>
</feature>
<evidence type="ECO:0000256" key="11">
    <source>
        <dbReference type="ARBA" id="ARBA00023136"/>
    </source>
</evidence>
<feature type="transmembrane region" description="Helical" evidence="13">
    <location>
        <begin position="415"/>
        <end position="436"/>
    </location>
</feature>
<dbReference type="PANTHER" id="PTHR43298">
    <property type="entry name" value="MULTIDRUG RESISTANCE PROTEIN NORM-RELATED"/>
    <property type="match status" value="1"/>
</dbReference>
<comment type="function">
    <text evidence="1">Multidrug efflux pump.</text>
</comment>
<dbReference type="GO" id="GO:0015297">
    <property type="term" value="F:antiporter activity"/>
    <property type="evidence" value="ECO:0007669"/>
    <property type="project" value="UniProtKB-KW"/>
</dbReference>
<gene>
    <name evidence="14" type="ORF">H8709_09540</name>
</gene>
<comment type="caution">
    <text evidence="14">The sequence shown here is derived from an EMBL/GenBank/DDBJ whole genome shotgun (WGS) entry which is preliminary data.</text>
</comment>
<keyword evidence="9 13" id="KW-1133">Transmembrane helix</keyword>
<dbReference type="AlphaFoldDB" id="A0A926IC79"/>
<accession>A0A926IC79</accession>
<evidence type="ECO:0000256" key="8">
    <source>
        <dbReference type="ARBA" id="ARBA00022692"/>
    </source>
</evidence>
<dbReference type="PIRSF" id="PIRSF006603">
    <property type="entry name" value="DinF"/>
    <property type="match status" value="1"/>
</dbReference>
<keyword evidence="8 13" id="KW-0812">Transmembrane</keyword>
<dbReference type="CDD" id="cd13144">
    <property type="entry name" value="MATE_like_4"/>
    <property type="match status" value="1"/>
</dbReference>
<feature type="transmembrane region" description="Helical" evidence="13">
    <location>
        <begin position="50"/>
        <end position="71"/>
    </location>
</feature>
<dbReference type="GO" id="GO:0005886">
    <property type="term" value="C:plasma membrane"/>
    <property type="evidence" value="ECO:0007669"/>
    <property type="project" value="UniProtKB-SubCell"/>
</dbReference>
<feature type="transmembrane region" description="Helical" evidence="13">
    <location>
        <begin position="157"/>
        <end position="179"/>
    </location>
</feature>
<proteinExistence type="inferred from homology"/>
<evidence type="ECO:0000256" key="1">
    <source>
        <dbReference type="ARBA" id="ARBA00003408"/>
    </source>
</evidence>
<organism evidence="14 15">
    <name type="scientific">Zongyangia hominis</name>
    <dbReference type="NCBI Taxonomy" id="2763677"/>
    <lineage>
        <taxon>Bacteria</taxon>
        <taxon>Bacillati</taxon>
        <taxon>Bacillota</taxon>
        <taxon>Clostridia</taxon>
        <taxon>Eubacteriales</taxon>
        <taxon>Oscillospiraceae</taxon>
        <taxon>Zongyangia</taxon>
    </lineage>
</organism>
<dbReference type="PANTHER" id="PTHR43298:SF2">
    <property type="entry name" value="FMN_FAD EXPORTER YEEO-RELATED"/>
    <property type="match status" value="1"/>
</dbReference>
<evidence type="ECO:0000256" key="9">
    <source>
        <dbReference type="ARBA" id="ARBA00022989"/>
    </source>
</evidence>
<evidence type="ECO:0000313" key="14">
    <source>
        <dbReference type="EMBL" id="MBC8571068.1"/>
    </source>
</evidence>
<dbReference type="InterPro" id="IPR050222">
    <property type="entry name" value="MATE_MdtK"/>
</dbReference>
<feature type="transmembrane region" description="Helical" evidence="13">
    <location>
        <begin position="382"/>
        <end position="403"/>
    </location>
</feature>
<evidence type="ECO:0000256" key="3">
    <source>
        <dbReference type="ARBA" id="ARBA00010199"/>
    </source>
</evidence>
<sequence>MGTQPMLGLIIKMSLPAMFSMLIQSLYNVVDSIFVAQVGENALTAVSLAFPIQMLMIAMGVGTGVGLNSLISRRLGEKKIEDANDAANHGAILGVATWILFALIGILFTKPFFHAFTQDPTIFQMGCDYTYVVTIFSFGVFVEINNERTLQATGNMIYPMIFQLLGAVTNIILDPIFIFGWLGLPAMGVKGAAIATVLGQIIAMAYSTYILQCKDHAVKVGFKHFKFKPRIVADIYKVGFPSIIMQAIGSVLIVFLNGILATFSSTAVAVLGVYYKLQSFVFMPVFGLNNGIMPIMGYNYGARNRKRLMDATRIGLIIAVAIMAVGTVIFMALPRQLLGFFNPSPQLLEIGIPALRIISLCFIFAALGIVFSTFFQAIGNGFISLLISLLRQLVLILPAAYLLAKIVGTVVAVWWAFPIAEAFSFLASLGLFLYVYRKRIKDLPRGAD</sequence>
<evidence type="ECO:0000256" key="4">
    <source>
        <dbReference type="ARBA" id="ARBA00020268"/>
    </source>
</evidence>
<dbReference type="InterPro" id="IPR002528">
    <property type="entry name" value="MATE_fam"/>
</dbReference>
<dbReference type="GO" id="GO:0042910">
    <property type="term" value="F:xenobiotic transmembrane transporter activity"/>
    <property type="evidence" value="ECO:0007669"/>
    <property type="project" value="InterPro"/>
</dbReference>
<keyword evidence="11 13" id="KW-0472">Membrane</keyword>
<reference evidence="14" key="1">
    <citation type="submission" date="2020-08" db="EMBL/GenBank/DDBJ databases">
        <title>Genome public.</title>
        <authorList>
            <person name="Liu C."/>
            <person name="Sun Q."/>
        </authorList>
    </citation>
    <scope>NUCLEOTIDE SEQUENCE</scope>
    <source>
        <strain evidence="14">NSJ-54</strain>
    </source>
</reference>